<dbReference type="AlphaFoldDB" id="A0AAN9KR36"/>
<evidence type="ECO:0000256" key="3">
    <source>
        <dbReference type="SAM" id="MobiDB-lite"/>
    </source>
</evidence>
<name>A0AAN9KR36_CANGL</name>
<comment type="subcellular location">
    <subcellularLocation>
        <location evidence="1">Membrane</location>
        <topology evidence="1">Single-pass membrane protein</topology>
    </subcellularLocation>
</comment>
<feature type="signal peptide" evidence="4">
    <location>
        <begin position="1"/>
        <end position="31"/>
    </location>
</feature>
<protein>
    <recommendedName>
        <fullName evidence="5">Wall-associated receptor kinase galacturonan-binding domain-containing protein</fullName>
    </recommendedName>
</protein>
<dbReference type="Proteomes" id="UP001367508">
    <property type="component" value="Unassembled WGS sequence"/>
</dbReference>
<keyword evidence="2 4" id="KW-0732">Signal</keyword>
<evidence type="ECO:0000256" key="4">
    <source>
        <dbReference type="SAM" id="SignalP"/>
    </source>
</evidence>
<proteinExistence type="predicted"/>
<organism evidence="6 7">
    <name type="scientific">Canavalia gladiata</name>
    <name type="common">Sword bean</name>
    <name type="synonym">Dolichos gladiatus</name>
    <dbReference type="NCBI Taxonomy" id="3824"/>
    <lineage>
        <taxon>Eukaryota</taxon>
        <taxon>Viridiplantae</taxon>
        <taxon>Streptophyta</taxon>
        <taxon>Embryophyta</taxon>
        <taxon>Tracheophyta</taxon>
        <taxon>Spermatophyta</taxon>
        <taxon>Magnoliopsida</taxon>
        <taxon>eudicotyledons</taxon>
        <taxon>Gunneridae</taxon>
        <taxon>Pentapetalae</taxon>
        <taxon>rosids</taxon>
        <taxon>fabids</taxon>
        <taxon>Fabales</taxon>
        <taxon>Fabaceae</taxon>
        <taxon>Papilionoideae</taxon>
        <taxon>50 kb inversion clade</taxon>
        <taxon>NPAAA clade</taxon>
        <taxon>indigoferoid/millettioid clade</taxon>
        <taxon>Phaseoleae</taxon>
        <taxon>Canavalia</taxon>
    </lineage>
</organism>
<evidence type="ECO:0000259" key="5">
    <source>
        <dbReference type="Pfam" id="PF13947"/>
    </source>
</evidence>
<evidence type="ECO:0000313" key="6">
    <source>
        <dbReference type="EMBL" id="KAK7320857.1"/>
    </source>
</evidence>
<gene>
    <name evidence="6" type="ORF">VNO77_30730</name>
</gene>
<dbReference type="EMBL" id="JAYMYQ010000007">
    <property type="protein sequence ID" value="KAK7320857.1"/>
    <property type="molecule type" value="Genomic_DNA"/>
</dbReference>
<evidence type="ECO:0000313" key="7">
    <source>
        <dbReference type="Proteomes" id="UP001367508"/>
    </source>
</evidence>
<feature type="region of interest" description="Disordered" evidence="3">
    <location>
        <begin position="349"/>
        <end position="369"/>
    </location>
</feature>
<accession>A0AAN9KR36</accession>
<keyword evidence="7" id="KW-1185">Reference proteome</keyword>
<comment type="caution">
    <text evidence="6">The sequence shown here is derived from an EMBL/GenBank/DDBJ whole genome shotgun (WGS) entry which is preliminary data.</text>
</comment>
<dbReference type="Pfam" id="PF13947">
    <property type="entry name" value="GUB_WAK_bind"/>
    <property type="match status" value="1"/>
</dbReference>
<dbReference type="InterPro" id="IPR025287">
    <property type="entry name" value="WAK_GUB"/>
</dbReference>
<dbReference type="GO" id="GO:0030247">
    <property type="term" value="F:polysaccharide binding"/>
    <property type="evidence" value="ECO:0007669"/>
    <property type="project" value="InterPro"/>
</dbReference>
<dbReference type="PANTHER" id="PTHR33138:SF30">
    <property type="entry name" value="LEAF RUST 10 DISEASE-RESISTANCE LOCUS RECEPTOR-LIKE PROTEIN KINASE-LIKE 2.7"/>
    <property type="match status" value="1"/>
</dbReference>
<evidence type="ECO:0000256" key="2">
    <source>
        <dbReference type="ARBA" id="ARBA00022729"/>
    </source>
</evidence>
<feature type="chain" id="PRO_5043011025" description="Wall-associated receptor kinase galacturonan-binding domain-containing protein" evidence="4">
    <location>
        <begin position="32"/>
        <end position="382"/>
    </location>
</feature>
<reference evidence="6 7" key="1">
    <citation type="submission" date="2024-01" db="EMBL/GenBank/DDBJ databases">
        <title>The genomes of 5 underutilized Papilionoideae crops provide insights into root nodulation and disease resistanc.</title>
        <authorList>
            <person name="Jiang F."/>
        </authorList>
    </citation>
    <scope>NUCLEOTIDE SEQUENCE [LARGE SCALE GENOMIC DNA]</scope>
    <source>
        <strain evidence="6">LVBAO_FW01</strain>
        <tissue evidence="6">Leaves</tissue>
    </source>
</reference>
<sequence length="382" mass="42899">MIALSSFSRRAQSRVTFAALFFVLFHQICTAKHHPLCSSSCGKIRNITYPFRLRGDPRDCGLQRYELECVKNVAVLTLFSGKYHVQDINYKRFKIYLTDAGVVEDTACSIPRYFLYNDNFSSIIGPDYSTPDLLTLGYTGDSGFSNLAIAFLNCTNKVKDNPLYVEVDRGHCDSGGHVYALLSSSMGSIEVGCRLKVATYASETLTDLLGWDTMNVSYADIQKALVEGFWLSWLLPVTCRDLCGKGITCSLNYTTQQVQCDPQRYCEYAHHSFIVQWEIFTDCFQLGSSSQIRRYIQGRMEHEWVSLVSYQVVVDLPRKEQDIALNIDLLFARTRGLVAIKTGLTQPGQSLNGGNLKPKPLPVSRPYSSCSDVASRRPLLSL</sequence>
<evidence type="ECO:0000256" key="1">
    <source>
        <dbReference type="ARBA" id="ARBA00004167"/>
    </source>
</evidence>
<dbReference type="PANTHER" id="PTHR33138">
    <property type="entry name" value="OS01G0690200 PROTEIN"/>
    <property type="match status" value="1"/>
</dbReference>
<feature type="domain" description="Wall-associated receptor kinase galacturonan-binding" evidence="5">
    <location>
        <begin position="37"/>
        <end position="99"/>
    </location>
</feature>
<dbReference type="GO" id="GO:0016020">
    <property type="term" value="C:membrane"/>
    <property type="evidence" value="ECO:0007669"/>
    <property type="project" value="UniProtKB-SubCell"/>
</dbReference>